<dbReference type="Pfam" id="PF04203">
    <property type="entry name" value="Sortase"/>
    <property type="match status" value="1"/>
</dbReference>
<proteinExistence type="predicted"/>
<dbReference type="GO" id="GO:0016787">
    <property type="term" value="F:hydrolase activity"/>
    <property type="evidence" value="ECO:0007669"/>
    <property type="project" value="UniProtKB-KW"/>
</dbReference>
<name>A0A1F6PFW1_9BACT</name>
<dbReference type="EMBL" id="MFRE01000005">
    <property type="protein sequence ID" value="OGH95029.1"/>
    <property type="molecule type" value="Genomic_DNA"/>
</dbReference>
<dbReference type="SUPFAM" id="SSF63817">
    <property type="entry name" value="Sortase"/>
    <property type="match status" value="1"/>
</dbReference>
<protein>
    <recommendedName>
        <fullName evidence="4">Peptidase C60 sortase A and B</fullName>
    </recommendedName>
</protein>
<dbReference type="InterPro" id="IPR023365">
    <property type="entry name" value="Sortase_dom-sf"/>
</dbReference>
<evidence type="ECO:0000256" key="1">
    <source>
        <dbReference type="ARBA" id="ARBA00022801"/>
    </source>
</evidence>
<dbReference type="InterPro" id="IPR005754">
    <property type="entry name" value="Sortase"/>
</dbReference>
<dbReference type="Gene3D" id="2.40.260.10">
    <property type="entry name" value="Sortase"/>
    <property type="match status" value="1"/>
</dbReference>
<gene>
    <name evidence="2" type="ORF">A2538_05095</name>
</gene>
<dbReference type="CDD" id="cd05829">
    <property type="entry name" value="Sortase_F"/>
    <property type="match status" value="1"/>
</dbReference>
<accession>A0A1F6PFW1</accession>
<dbReference type="Proteomes" id="UP000178254">
    <property type="component" value="Unassembled WGS sequence"/>
</dbReference>
<evidence type="ECO:0000313" key="2">
    <source>
        <dbReference type="EMBL" id="OGH95029.1"/>
    </source>
</evidence>
<evidence type="ECO:0008006" key="4">
    <source>
        <dbReference type="Google" id="ProtNLM"/>
    </source>
</evidence>
<dbReference type="STRING" id="1798709.A2538_05095"/>
<evidence type="ECO:0000313" key="3">
    <source>
        <dbReference type="Proteomes" id="UP000178254"/>
    </source>
</evidence>
<sequence>MKIRYYVYLLVVLVGIESLSQVAVALARLNSGETPNSSCGPSDVGCTVAIASTPSSAVASDSITRVALAIKTINYDLPINLSIPKINVNSIIEQVGLTLDGAVDVPKSPPNAGWFELGPRPGEKGNAVIVGHYGPWKNGQISVFNNLNKLKQGDEIYVKNGFGGINIFIVREIRSFDDNANATEIFVSTDEKSHLVLITCEGVWNPITKSYPERLVVFSDKK</sequence>
<comment type="caution">
    <text evidence="2">The sequence shown here is derived from an EMBL/GenBank/DDBJ whole genome shotgun (WGS) entry which is preliminary data.</text>
</comment>
<dbReference type="AlphaFoldDB" id="A0A1F6PFW1"/>
<dbReference type="InterPro" id="IPR042001">
    <property type="entry name" value="Sortase_F"/>
</dbReference>
<keyword evidence="1" id="KW-0378">Hydrolase</keyword>
<organism evidence="2 3">
    <name type="scientific">Candidatus Magasanikbacteria bacterium RIFOXYD2_FULL_41_14</name>
    <dbReference type="NCBI Taxonomy" id="1798709"/>
    <lineage>
        <taxon>Bacteria</taxon>
        <taxon>Candidatus Magasanikiibacteriota</taxon>
    </lineage>
</organism>
<reference evidence="2 3" key="1">
    <citation type="journal article" date="2016" name="Nat. Commun.">
        <title>Thousands of microbial genomes shed light on interconnected biogeochemical processes in an aquifer system.</title>
        <authorList>
            <person name="Anantharaman K."/>
            <person name="Brown C.T."/>
            <person name="Hug L.A."/>
            <person name="Sharon I."/>
            <person name="Castelle C.J."/>
            <person name="Probst A.J."/>
            <person name="Thomas B.C."/>
            <person name="Singh A."/>
            <person name="Wilkins M.J."/>
            <person name="Karaoz U."/>
            <person name="Brodie E.L."/>
            <person name="Williams K.H."/>
            <person name="Hubbard S.S."/>
            <person name="Banfield J.F."/>
        </authorList>
    </citation>
    <scope>NUCLEOTIDE SEQUENCE [LARGE SCALE GENOMIC DNA]</scope>
</reference>